<organism evidence="1 2">
    <name type="scientific">Candidatus Magasanikbacteria bacterium GW2011_GWC2_41_17</name>
    <dbReference type="NCBI Taxonomy" id="1619048"/>
    <lineage>
        <taxon>Bacteria</taxon>
        <taxon>Candidatus Magasanikiibacteriota</taxon>
    </lineage>
</organism>
<dbReference type="EMBL" id="LCAV01000004">
    <property type="protein sequence ID" value="KKR99688.1"/>
    <property type="molecule type" value="Genomic_DNA"/>
</dbReference>
<accession>A0A0G0VFW2</accession>
<dbReference type="STRING" id="1619048.UU49_C0004G0019"/>
<dbReference type="Proteomes" id="UP000034108">
    <property type="component" value="Unassembled WGS sequence"/>
</dbReference>
<evidence type="ECO:0000313" key="1">
    <source>
        <dbReference type="EMBL" id="KKR99688.1"/>
    </source>
</evidence>
<protein>
    <submittedName>
        <fullName evidence="1">Uncharacterized protein</fullName>
    </submittedName>
</protein>
<sequence>MAKENKEQLIPDFAKPFIEEVNLKRMKKGDPLLKEEEVRDLIDKLDIIKNGYAG</sequence>
<name>A0A0G0VFW2_9BACT</name>
<dbReference type="AlphaFoldDB" id="A0A0G0VFW2"/>
<proteinExistence type="predicted"/>
<evidence type="ECO:0000313" key="2">
    <source>
        <dbReference type="Proteomes" id="UP000034108"/>
    </source>
</evidence>
<gene>
    <name evidence="1" type="ORF">UU49_C0004G0019</name>
</gene>
<comment type="caution">
    <text evidence="1">The sequence shown here is derived from an EMBL/GenBank/DDBJ whole genome shotgun (WGS) entry which is preliminary data.</text>
</comment>
<reference evidence="1 2" key="1">
    <citation type="journal article" date="2015" name="Nature">
        <title>rRNA introns, odd ribosomes, and small enigmatic genomes across a large radiation of phyla.</title>
        <authorList>
            <person name="Brown C.T."/>
            <person name="Hug L.A."/>
            <person name="Thomas B.C."/>
            <person name="Sharon I."/>
            <person name="Castelle C.J."/>
            <person name="Singh A."/>
            <person name="Wilkins M.J."/>
            <person name="Williams K.H."/>
            <person name="Banfield J.F."/>
        </authorList>
    </citation>
    <scope>NUCLEOTIDE SEQUENCE [LARGE SCALE GENOMIC DNA]</scope>
</reference>